<feature type="transmembrane region" description="Helical" evidence="1">
    <location>
        <begin position="21"/>
        <end position="41"/>
    </location>
</feature>
<sequence length="250" mass="27487">MATAQRAPSKALTVGPVDLMVKIAFGLVSITLTSWLVGMVIEIGGSMFFWKGQGIPHAQSVLQQDLQYIAVAPRSVLVPDTVGFSLQLLGYVRWPYEKLGVLRWYQRSLTDEPMQAMAKLSAPLQAVGAATRVVSKIAAEWAVISMLVAQDVVLRLSIAAYAMPAFVLACLMGVIDGLVRRDRRRWVGGRESSFVYHHSKRYTHWALTGGFSLYLAWPFPGFNPAYMVLIFTVLVAASLSTTVGAFKKYA</sequence>
<comment type="caution">
    <text evidence="2">The sequence shown here is derived from an EMBL/GenBank/DDBJ whole genome shotgun (WGS) entry which is preliminary data.</text>
</comment>
<dbReference type="RefSeq" id="WP_319076897.1">
    <property type="nucleotide sequence ID" value="NZ_JAWWMZ010000021.1"/>
</dbReference>
<keyword evidence="1" id="KW-0812">Transmembrane</keyword>
<evidence type="ECO:0000256" key="1">
    <source>
        <dbReference type="SAM" id="Phobius"/>
    </source>
</evidence>
<proteinExistence type="predicted"/>
<dbReference type="NCBIfam" id="TIGR03747">
    <property type="entry name" value="conj_TIGR03747"/>
    <property type="match status" value="1"/>
</dbReference>
<feature type="transmembrane region" description="Helical" evidence="1">
    <location>
        <begin position="225"/>
        <end position="246"/>
    </location>
</feature>
<reference evidence="2" key="1">
    <citation type="submission" date="2023-11" db="EMBL/GenBank/DDBJ databases">
        <title>Identification and selenium tolerance of Delftia acidovorans R3-25.</title>
        <authorList>
            <person name="Zhang S."/>
            <person name="Liu Y."/>
            <person name="Guo Y."/>
        </authorList>
    </citation>
    <scope>NUCLEOTIDE SEQUENCE</scope>
    <source>
        <strain evidence="2">R3-25</strain>
    </source>
</reference>
<dbReference type="AlphaFoldDB" id="A0AAJ2R8S2"/>
<protein>
    <submittedName>
        <fullName evidence="2">TIGR03747 family integrating conjugative element membrane protein</fullName>
    </submittedName>
</protein>
<gene>
    <name evidence="2" type="ORF">SGN30_30745</name>
</gene>
<evidence type="ECO:0000313" key="2">
    <source>
        <dbReference type="EMBL" id="MDX4957819.1"/>
    </source>
</evidence>
<dbReference type="EMBL" id="JAWWMZ010000021">
    <property type="protein sequence ID" value="MDX4957819.1"/>
    <property type="molecule type" value="Genomic_DNA"/>
</dbReference>
<evidence type="ECO:0000313" key="3">
    <source>
        <dbReference type="Proteomes" id="UP001287445"/>
    </source>
</evidence>
<dbReference type="InterPro" id="IPR022266">
    <property type="entry name" value="DtrJ-like"/>
</dbReference>
<dbReference type="Pfam" id="PF14348">
    <property type="entry name" value="DtrJ-like"/>
    <property type="match status" value="1"/>
</dbReference>
<dbReference type="Proteomes" id="UP001287445">
    <property type="component" value="Unassembled WGS sequence"/>
</dbReference>
<organism evidence="2 3">
    <name type="scientific">Delftia acidovorans</name>
    <name type="common">Pseudomonas acidovorans</name>
    <name type="synonym">Comamonas acidovorans</name>
    <dbReference type="NCBI Taxonomy" id="80866"/>
    <lineage>
        <taxon>Bacteria</taxon>
        <taxon>Pseudomonadati</taxon>
        <taxon>Pseudomonadota</taxon>
        <taxon>Betaproteobacteria</taxon>
        <taxon>Burkholderiales</taxon>
        <taxon>Comamonadaceae</taxon>
        <taxon>Delftia</taxon>
    </lineage>
</organism>
<name>A0AAJ2R8S2_DELAC</name>
<feature type="transmembrane region" description="Helical" evidence="1">
    <location>
        <begin position="152"/>
        <end position="175"/>
    </location>
</feature>
<keyword evidence="1" id="KW-0472">Membrane</keyword>
<accession>A0AAJ2R8S2</accession>
<keyword evidence="1" id="KW-1133">Transmembrane helix</keyword>
<feature type="transmembrane region" description="Helical" evidence="1">
    <location>
        <begin position="202"/>
        <end position="219"/>
    </location>
</feature>